<dbReference type="SUPFAM" id="SSF46785">
    <property type="entry name" value="Winged helix' DNA-binding domain"/>
    <property type="match status" value="1"/>
</dbReference>
<dbReference type="PROSITE" id="PS50949">
    <property type="entry name" value="HTH_GNTR"/>
    <property type="match status" value="1"/>
</dbReference>
<keyword evidence="3" id="KW-0804">Transcription</keyword>
<evidence type="ECO:0000256" key="1">
    <source>
        <dbReference type="ARBA" id="ARBA00023015"/>
    </source>
</evidence>
<feature type="domain" description="HTH gntR-type" evidence="5">
    <location>
        <begin position="265"/>
        <end position="333"/>
    </location>
</feature>
<dbReference type="InterPro" id="IPR000524">
    <property type="entry name" value="Tscrpt_reg_HTH_GntR"/>
</dbReference>
<name>A0ABU1ZFQ7_9BURK</name>
<protein>
    <submittedName>
        <fullName evidence="6">DNA-binding FadR family transcriptional regulator</fullName>
    </submittedName>
</protein>
<feature type="region of interest" description="Disordered" evidence="4">
    <location>
        <begin position="244"/>
        <end position="263"/>
    </location>
</feature>
<evidence type="ECO:0000256" key="2">
    <source>
        <dbReference type="ARBA" id="ARBA00023125"/>
    </source>
</evidence>
<comment type="caution">
    <text evidence="6">The sequence shown here is derived from an EMBL/GenBank/DDBJ whole genome shotgun (WGS) entry which is preliminary data.</text>
</comment>
<dbReference type="GO" id="GO:0003677">
    <property type="term" value="F:DNA binding"/>
    <property type="evidence" value="ECO:0007669"/>
    <property type="project" value="UniProtKB-KW"/>
</dbReference>
<dbReference type="PANTHER" id="PTHR43537">
    <property type="entry name" value="TRANSCRIPTIONAL REGULATOR, GNTR FAMILY"/>
    <property type="match status" value="1"/>
</dbReference>
<evidence type="ECO:0000256" key="4">
    <source>
        <dbReference type="SAM" id="MobiDB-lite"/>
    </source>
</evidence>
<proteinExistence type="predicted"/>
<sequence length="539" mass="58872">MSKTPHSPPVSTDEEREGLSVLYASVVGDEAVRTKLPLTVAHELEERFIREGWPHGRLYGTEAELAAFYGVGRDVMRETVRVLEVRETAVMRRGAQGGLELRGPTALHVTRMLQGFSHIAALPWSDLLDAWCALHVAAMRQLAESTDLSLPVLDVAPGESAVAALRRFAQRLMACAGNTVLTRFAELLGPMLPPVMNCRPSGWFEPLLRAVIADLRQGRALEAVRRAERLFRAVERHNLQALRRQQGDRPVDMPLPPDDLARHPRMPALSVMRGLMDSVDSRDWARGVPIGNELDLCERFGVDRSVIRQAIRMMEDAGTAVTLPGRGHGLVTRRPGTASISRLLCIFLVSQRVPKADVESAFRQLSIEVAVLGAGKAVRRGDAAAVRVVEEHLQHLLSGQQSVSALQPIERLQGCLAGNDLLVACLDGVKAFLSWDMGEQLMLPYWAVDLYVAATQAVLDAIADGERAEAARLQSQKLDVMKRCRDLIGSAFPSQPAAPAGAIFSHEAKDKSHGSAQPHVRKARRLGIVGGLDVDGQDV</sequence>
<gene>
    <name evidence="6" type="ORF">J2X16_004841</name>
</gene>
<dbReference type="PANTHER" id="PTHR43537:SF51">
    <property type="entry name" value="HTH-TYPE TRANSCRIPTIONAL REGULATOR LGOR-RELATED"/>
    <property type="match status" value="1"/>
</dbReference>
<dbReference type="InterPro" id="IPR036388">
    <property type="entry name" value="WH-like_DNA-bd_sf"/>
</dbReference>
<dbReference type="Gene3D" id="1.10.10.10">
    <property type="entry name" value="Winged helix-like DNA-binding domain superfamily/Winged helix DNA-binding domain"/>
    <property type="match status" value="2"/>
</dbReference>
<dbReference type="Proteomes" id="UP001180536">
    <property type="component" value="Unassembled WGS sequence"/>
</dbReference>
<accession>A0ABU1ZFQ7</accession>
<organism evidence="6 7">
    <name type="scientific">Pelomonas aquatica</name>
    <dbReference type="NCBI Taxonomy" id="431058"/>
    <lineage>
        <taxon>Bacteria</taxon>
        <taxon>Pseudomonadati</taxon>
        <taxon>Pseudomonadota</taxon>
        <taxon>Betaproteobacteria</taxon>
        <taxon>Burkholderiales</taxon>
        <taxon>Sphaerotilaceae</taxon>
        <taxon>Roseateles</taxon>
    </lineage>
</organism>
<evidence type="ECO:0000313" key="6">
    <source>
        <dbReference type="EMBL" id="MDR7299471.1"/>
    </source>
</evidence>
<reference evidence="6 7" key="1">
    <citation type="submission" date="2023-07" db="EMBL/GenBank/DDBJ databases">
        <title>Sorghum-associated microbial communities from plants grown in Nebraska, USA.</title>
        <authorList>
            <person name="Schachtman D."/>
        </authorList>
    </citation>
    <scope>NUCLEOTIDE SEQUENCE [LARGE SCALE GENOMIC DNA]</scope>
    <source>
        <strain evidence="6 7">BE310</strain>
    </source>
</reference>
<dbReference type="EMBL" id="JAVDXQ010000008">
    <property type="protein sequence ID" value="MDR7299471.1"/>
    <property type="molecule type" value="Genomic_DNA"/>
</dbReference>
<keyword evidence="2 6" id="KW-0238">DNA-binding</keyword>
<dbReference type="InterPro" id="IPR036390">
    <property type="entry name" value="WH_DNA-bd_sf"/>
</dbReference>
<evidence type="ECO:0000259" key="5">
    <source>
        <dbReference type="PROSITE" id="PS50949"/>
    </source>
</evidence>
<keyword evidence="1" id="KW-0805">Transcription regulation</keyword>
<evidence type="ECO:0000256" key="3">
    <source>
        <dbReference type="ARBA" id="ARBA00023163"/>
    </source>
</evidence>
<evidence type="ECO:0000313" key="7">
    <source>
        <dbReference type="Proteomes" id="UP001180536"/>
    </source>
</evidence>
<keyword evidence="7" id="KW-1185">Reference proteome</keyword>
<dbReference type="RefSeq" id="WP_310349171.1">
    <property type="nucleotide sequence ID" value="NZ_JAVDXQ010000008.1"/>
</dbReference>